<dbReference type="PANTHER" id="PTHR33525">
    <property type="match status" value="1"/>
</dbReference>
<dbReference type="InterPro" id="IPR013976">
    <property type="entry name" value="HDOD"/>
</dbReference>
<dbReference type="InterPro" id="IPR052340">
    <property type="entry name" value="RNase_Y/CdgJ"/>
</dbReference>
<sequence>MTISGISVDPMDEPEALLARGMTLPPQPEALLALQALADSKDPDMREVAEVISRDAALTAGLYRMARSPLFARRTPPQTVEQVVLLMGLPRTLALAQALCLQASLPGEAQVLARFWARSNAIAQLAMLVAQSLPGAHRINGDQAYLAGMFLDCGVPILMQRFPGYCQETGLAGQARKWADVLTEDRLYASDHAVVGFLLARHWRLPDFVAQAVRFHHEGGRLPSRSIDTLVSILKLAMHLYASEMQLNEGVADLDESQVQEGLDINATEFRDLVEHVLEQYRGLEH</sequence>
<comment type="caution">
    <text evidence="2">The sequence shown here is derived from an EMBL/GenBank/DDBJ whole genome shotgun (WGS) entry which is preliminary data.</text>
</comment>
<name>A0A840BL80_9RHOO</name>
<dbReference type="PANTHER" id="PTHR33525:SF6">
    <property type="entry name" value="HDOD DOMAIN-CONTAINING PROTEIN"/>
    <property type="match status" value="1"/>
</dbReference>
<dbReference type="SUPFAM" id="SSF109604">
    <property type="entry name" value="HD-domain/PDEase-like"/>
    <property type="match status" value="1"/>
</dbReference>
<organism evidence="2 3">
    <name type="scientific">Niveibacterium umoris</name>
    <dbReference type="NCBI Taxonomy" id="1193620"/>
    <lineage>
        <taxon>Bacteria</taxon>
        <taxon>Pseudomonadati</taxon>
        <taxon>Pseudomonadota</taxon>
        <taxon>Betaproteobacteria</taxon>
        <taxon>Rhodocyclales</taxon>
        <taxon>Rhodocyclaceae</taxon>
        <taxon>Niveibacterium</taxon>
    </lineage>
</organism>
<evidence type="ECO:0000313" key="3">
    <source>
        <dbReference type="Proteomes" id="UP000561045"/>
    </source>
</evidence>
<keyword evidence="3" id="KW-1185">Reference proteome</keyword>
<protein>
    <submittedName>
        <fullName evidence="2">HD-like signal output (HDOD) protein</fullName>
    </submittedName>
</protein>
<gene>
    <name evidence="2" type="ORF">GGR36_000575</name>
</gene>
<dbReference type="Gene3D" id="1.10.3210.10">
    <property type="entry name" value="Hypothetical protein af1432"/>
    <property type="match status" value="1"/>
</dbReference>
<dbReference type="Pfam" id="PF08668">
    <property type="entry name" value="HDOD"/>
    <property type="match status" value="1"/>
</dbReference>
<feature type="domain" description="HDOD" evidence="1">
    <location>
        <begin position="24"/>
        <end position="219"/>
    </location>
</feature>
<reference evidence="2 3" key="1">
    <citation type="submission" date="2020-08" db="EMBL/GenBank/DDBJ databases">
        <title>Genomic Encyclopedia of Type Strains, Phase IV (KMG-IV): sequencing the most valuable type-strain genomes for metagenomic binning, comparative biology and taxonomic classification.</title>
        <authorList>
            <person name="Goeker M."/>
        </authorList>
    </citation>
    <scope>NUCLEOTIDE SEQUENCE [LARGE SCALE GENOMIC DNA]</scope>
    <source>
        <strain evidence="2 3">DSM 106739</strain>
    </source>
</reference>
<dbReference type="AlphaFoldDB" id="A0A840BL80"/>
<dbReference type="EMBL" id="JACIET010000001">
    <property type="protein sequence ID" value="MBB4011267.1"/>
    <property type="molecule type" value="Genomic_DNA"/>
</dbReference>
<evidence type="ECO:0000259" key="1">
    <source>
        <dbReference type="PROSITE" id="PS51833"/>
    </source>
</evidence>
<accession>A0A840BL80</accession>
<evidence type="ECO:0000313" key="2">
    <source>
        <dbReference type="EMBL" id="MBB4011267.1"/>
    </source>
</evidence>
<proteinExistence type="predicted"/>
<dbReference type="RefSeq" id="WP_183631671.1">
    <property type="nucleotide sequence ID" value="NZ_BAABLE010000011.1"/>
</dbReference>
<dbReference type="PROSITE" id="PS51833">
    <property type="entry name" value="HDOD"/>
    <property type="match status" value="1"/>
</dbReference>
<dbReference type="Proteomes" id="UP000561045">
    <property type="component" value="Unassembled WGS sequence"/>
</dbReference>